<dbReference type="PRINTS" id="PR00320">
    <property type="entry name" value="GPROTEINBRPT"/>
</dbReference>
<protein>
    <recommendedName>
        <fullName evidence="5">F-box domain-containing protein</fullName>
    </recommendedName>
</protein>
<proteinExistence type="predicted"/>
<comment type="caution">
    <text evidence="6">The sequence shown here is derived from an EMBL/GenBank/DDBJ whole genome shotgun (WGS) entry which is preliminary data.</text>
</comment>
<evidence type="ECO:0000259" key="5">
    <source>
        <dbReference type="PROSITE" id="PS50181"/>
    </source>
</evidence>
<dbReference type="PANTHER" id="PTHR22847:SF637">
    <property type="entry name" value="WD REPEAT DOMAIN 5B"/>
    <property type="match status" value="1"/>
</dbReference>
<dbReference type="CDD" id="cd00200">
    <property type="entry name" value="WD40"/>
    <property type="match status" value="1"/>
</dbReference>
<sequence length="697" mass="78104">MTFPPRFPLRDAVARFDYKLDNGNSRLTEGLHKEYSRLSLENGRERERDRKRGRHGGDRVVLGSDDDIEMVGSDPGESTSSETRPPKRRLVAEGVATPTAISTSQDPRTPSVMQSPTQTPIPDMEEIVPTLPLPSPSASPVQSETKSSVLEGSYLDQFNLPATQAELIDQISTLSTYLSPHNQNHLVFRLLQNTHRSALCAFASLMQSSLKRDILSNLPAEISHYILGLVDHKTLLSLQQVCKSWYKLINNPQIWIDLLIKDKFFPNYAAVDVELNDPLLVSQWSEDPRDISSAQILYKKRCIIFNRWMDPSYEPRRISVKGHGNKVVTCLQHDDEKIITGVDDKIINIYCTKTGRLLRVLEGHESGVWALKYTGDTLVTGSTDRTARVWNIKTGKCTHIFRGHTSTIRCLDIIHPTVIGKDDRGEDIIFPHFPILVTGSRDMNIHVWRLPLCDNSVPDNDTPTFDSHESNNPYLISVLMGHTKSVRSVSGKGNLIISGSYDSTVRVWDLMDNGRCVHVLTGHTERVYSTALDFESKICFSGSMDNTINVWNIETGRLLKTLEGHQQLVGLLDLVDGVLVSAAADSTLIVWNSKTFEMKARLEGHNSAITCFQHDGLRVVSGSSHMLKLWDVKAGKFARDLLRGVNGGIWQVRIDQNRCVAAVQRISTVSSDETQEETYIEILDFSAPPKRDVQVLS</sequence>
<dbReference type="SMART" id="SM00320">
    <property type="entry name" value="WD40"/>
    <property type="match status" value="7"/>
</dbReference>
<dbReference type="GeneID" id="54779706"/>
<feature type="repeat" description="WD" evidence="3">
    <location>
        <begin position="520"/>
        <end position="561"/>
    </location>
</feature>
<keyword evidence="2" id="KW-0677">Repeat</keyword>
<evidence type="ECO:0000256" key="1">
    <source>
        <dbReference type="ARBA" id="ARBA00022574"/>
    </source>
</evidence>
<dbReference type="PROSITE" id="PS00678">
    <property type="entry name" value="WD_REPEATS_1"/>
    <property type="match status" value="3"/>
</dbReference>
<dbReference type="InterPro" id="IPR031740">
    <property type="entry name" value="Cdc4_D"/>
</dbReference>
<dbReference type="InterPro" id="IPR020472">
    <property type="entry name" value="WD40_PAC1"/>
</dbReference>
<dbReference type="GO" id="GO:0005634">
    <property type="term" value="C:nucleus"/>
    <property type="evidence" value="ECO:0007669"/>
    <property type="project" value="TreeGrafter"/>
</dbReference>
<dbReference type="SUPFAM" id="SSF50978">
    <property type="entry name" value="WD40 repeat-like"/>
    <property type="match status" value="1"/>
</dbReference>
<keyword evidence="7" id="KW-1185">Reference proteome</keyword>
<dbReference type="SMART" id="SM00256">
    <property type="entry name" value="FBOX"/>
    <property type="match status" value="1"/>
</dbReference>
<dbReference type="InterPro" id="IPR036047">
    <property type="entry name" value="F-box-like_dom_sf"/>
</dbReference>
<dbReference type="OMA" id="WDIAKMK"/>
<dbReference type="Proteomes" id="UP000449547">
    <property type="component" value="Unassembled WGS sequence"/>
</dbReference>
<dbReference type="InterPro" id="IPR015943">
    <property type="entry name" value="WD40/YVTN_repeat-like_dom_sf"/>
</dbReference>
<keyword evidence="1 3" id="KW-0853">WD repeat</keyword>
<dbReference type="VEuPathDB" id="FungiDB:DIURU_001053"/>
<dbReference type="InterPro" id="IPR019775">
    <property type="entry name" value="WD40_repeat_CS"/>
</dbReference>
<dbReference type="InterPro" id="IPR001680">
    <property type="entry name" value="WD40_rpt"/>
</dbReference>
<dbReference type="Pfam" id="PF12937">
    <property type="entry name" value="F-box-like"/>
    <property type="match status" value="1"/>
</dbReference>
<evidence type="ECO:0000313" key="7">
    <source>
        <dbReference type="Proteomes" id="UP000449547"/>
    </source>
</evidence>
<dbReference type="InterPro" id="IPR001810">
    <property type="entry name" value="F-box_dom"/>
</dbReference>
<dbReference type="Gene3D" id="2.130.10.10">
    <property type="entry name" value="YVTN repeat-like/Quinoprotein amine dehydrogenase"/>
    <property type="match status" value="1"/>
</dbReference>
<dbReference type="RefSeq" id="XP_034014076.1">
    <property type="nucleotide sequence ID" value="XM_034153555.1"/>
</dbReference>
<feature type="repeat" description="WD" evidence="3">
    <location>
        <begin position="361"/>
        <end position="400"/>
    </location>
</feature>
<feature type="region of interest" description="Disordered" evidence="4">
    <location>
        <begin position="40"/>
        <end position="118"/>
    </location>
</feature>
<feature type="repeat" description="WD" evidence="3">
    <location>
        <begin position="562"/>
        <end position="601"/>
    </location>
</feature>
<reference evidence="6 7" key="1">
    <citation type="submission" date="2019-07" db="EMBL/GenBank/DDBJ databases">
        <title>Genome assembly of two rare yeast pathogens: Diutina rugosa and Trichomonascus ciferrii.</title>
        <authorList>
            <person name="Mixao V."/>
            <person name="Saus E."/>
            <person name="Hansen A."/>
            <person name="Lass-Flor C."/>
            <person name="Gabaldon T."/>
        </authorList>
    </citation>
    <scope>NUCLEOTIDE SEQUENCE [LARGE SCALE GENOMIC DNA]</scope>
    <source>
        <strain evidence="6 7">CBS 613</strain>
    </source>
</reference>
<dbReference type="InterPro" id="IPR036322">
    <property type="entry name" value="WD40_repeat_dom_sf"/>
</dbReference>
<evidence type="ECO:0000256" key="2">
    <source>
        <dbReference type="ARBA" id="ARBA00022737"/>
    </source>
</evidence>
<accession>A0A642V224</accession>
<dbReference type="PROSITE" id="PS50082">
    <property type="entry name" value="WD_REPEATS_2"/>
    <property type="match status" value="4"/>
</dbReference>
<evidence type="ECO:0000313" key="6">
    <source>
        <dbReference type="EMBL" id="KAA8906315.1"/>
    </source>
</evidence>
<feature type="repeat" description="WD" evidence="3">
    <location>
        <begin position="479"/>
        <end position="510"/>
    </location>
</feature>
<dbReference type="OrthoDB" id="190105at2759"/>
<feature type="domain" description="F-box" evidence="5">
    <location>
        <begin position="212"/>
        <end position="258"/>
    </location>
</feature>
<dbReference type="GO" id="GO:1990234">
    <property type="term" value="C:transferase complex"/>
    <property type="evidence" value="ECO:0007669"/>
    <property type="project" value="UniProtKB-ARBA"/>
</dbReference>
<dbReference type="Pfam" id="PF00400">
    <property type="entry name" value="WD40"/>
    <property type="match status" value="5"/>
</dbReference>
<feature type="compositionally biased region" description="Basic and acidic residues" evidence="4">
    <location>
        <begin position="40"/>
        <end position="58"/>
    </location>
</feature>
<dbReference type="SUPFAM" id="SSF81383">
    <property type="entry name" value="F-box domain"/>
    <property type="match status" value="1"/>
</dbReference>
<dbReference type="PROSITE" id="PS50294">
    <property type="entry name" value="WD_REPEATS_REGION"/>
    <property type="match status" value="3"/>
</dbReference>
<evidence type="ECO:0000256" key="3">
    <source>
        <dbReference type="PROSITE-ProRule" id="PRU00221"/>
    </source>
</evidence>
<feature type="compositionally biased region" description="Polar residues" evidence="4">
    <location>
        <begin position="99"/>
        <end position="118"/>
    </location>
</feature>
<dbReference type="PROSITE" id="PS50181">
    <property type="entry name" value="FBOX"/>
    <property type="match status" value="1"/>
</dbReference>
<dbReference type="Gene3D" id="1.20.1280.50">
    <property type="match status" value="1"/>
</dbReference>
<dbReference type="EMBL" id="SWFT01000035">
    <property type="protein sequence ID" value="KAA8906315.1"/>
    <property type="molecule type" value="Genomic_DNA"/>
</dbReference>
<gene>
    <name evidence="6" type="ORF">DIURU_001053</name>
</gene>
<dbReference type="Pfam" id="PF16856">
    <property type="entry name" value="CDC4_D"/>
    <property type="match status" value="1"/>
</dbReference>
<organism evidence="6 7">
    <name type="scientific">Diutina rugosa</name>
    <name type="common">Yeast</name>
    <name type="synonym">Candida rugosa</name>
    <dbReference type="NCBI Taxonomy" id="5481"/>
    <lineage>
        <taxon>Eukaryota</taxon>
        <taxon>Fungi</taxon>
        <taxon>Dikarya</taxon>
        <taxon>Ascomycota</taxon>
        <taxon>Saccharomycotina</taxon>
        <taxon>Pichiomycetes</taxon>
        <taxon>Debaryomycetaceae</taxon>
        <taxon>Diutina</taxon>
    </lineage>
</organism>
<dbReference type="PANTHER" id="PTHR22847">
    <property type="entry name" value="WD40 REPEAT PROTEIN"/>
    <property type="match status" value="1"/>
</dbReference>
<dbReference type="AlphaFoldDB" id="A0A642V224"/>
<evidence type="ECO:0000256" key="4">
    <source>
        <dbReference type="SAM" id="MobiDB-lite"/>
    </source>
</evidence>
<name>A0A642V224_DIURU</name>